<dbReference type="Proteomes" id="UP000254103">
    <property type="component" value="Unassembled WGS sequence"/>
</dbReference>
<feature type="domain" description="Bacteriophage Mu GpT" evidence="1">
    <location>
        <begin position="14"/>
        <end position="299"/>
    </location>
</feature>
<dbReference type="EMBL" id="UGLJ01000002">
    <property type="protein sequence ID" value="STT93969.1"/>
    <property type="molecule type" value="Genomic_DNA"/>
</dbReference>
<evidence type="ECO:0000313" key="3">
    <source>
        <dbReference type="Proteomes" id="UP000254103"/>
    </source>
</evidence>
<evidence type="ECO:0000313" key="2">
    <source>
        <dbReference type="EMBL" id="STT93969.1"/>
    </source>
</evidence>
<dbReference type="AlphaFoldDB" id="A0A377XZJ0"/>
<dbReference type="RefSeq" id="WP_117121443.1">
    <property type="nucleotide sequence ID" value="NZ_UIXF01000019.1"/>
</dbReference>
<gene>
    <name evidence="2" type="ORF">NCTC5052_02389</name>
</gene>
<accession>A0A377XZJ0</accession>
<protein>
    <submittedName>
        <fullName evidence="2">Mu-like prophage major head subunit gpT</fullName>
    </submittedName>
</protein>
<sequence>MVDTVNIDGIVADAQVAFNVKFEQGTKAYQPSHVQLANEVPSSSGSNAYGFLEEFPEIKEWLADRQLKELSTQDYILKNKTFESSISIKREDFEDNDYGKYSMIFEQYGRKAAQFPDKLMFEAMVKGHTSQGIDGQNFFDTDHPVNDGTLSNIYGTAPETNPKPKWYLFDATQGLKPFIYQNRRPIVMTAVTRPEDAEVFLKNRYLFGVDGRLNVGYGMWQCAAASYDDLTEESFGQVYDGMLSIKGSSGDPLGIVPSIIVVPVSLRSAAEKILLRRQLDNGEDNPNYKRVEIIVSPYL</sequence>
<reference evidence="2 3" key="1">
    <citation type="submission" date="2018-06" db="EMBL/GenBank/DDBJ databases">
        <authorList>
            <consortium name="Pathogen Informatics"/>
            <person name="Doyle S."/>
        </authorList>
    </citation>
    <scope>NUCLEOTIDE SEQUENCE [LARGE SCALE GENOMIC DNA]</scope>
    <source>
        <strain evidence="2 3">NCTC5052</strain>
    </source>
</reference>
<proteinExistence type="predicted"/>
<dbReference type="Pfam" id="PF10124">
    <property type="entry name" value="Mu-like_gpT"/>
    <property type="match status" value="1"/>
</dbReference>
<dbReference type="InterPro" id="IPR018774">
    <property type="entry name" value="Phage_Mu_GpT"/>
</dbReference>
<evidence type="ECO:0000259" key="1">
    <source>
        <dbReference type="Pfam" id="PF10124"/>
    </source>
</evidence>
<organism evidence="2 3">
    <name type="scientific">Klebsiella pneumoniae</name>
    <dbReference type="NCBI Taxonomy" id="573"/>
    <lineage>
        <taxon>Bacteria</taxon>
        <taxon>Pseudomonadati</taxon>
        <taxon>Pseudomonadota</taxon>
        <taxon>Gammaproteobacteria</taxon>
        <taxon>Enterobacterales</taxon>
        <taxon>Enterobacteriaceae</taxon>
        <taxon>Klebsiella/Raoultella group</taxon>
        <taxon>Klebsiella</taxon>
        <taxon>Klebsiella pneumoniae complex</taxon>
    </lineage>
</organism>
<name>A0A377XZJ0_KLEPN</name>